<evidence type="ECO:0000313" key="9">
    <source>
        <dbReference type="EMBL" id="MDJ1168456.1"/>
    </source>
</evidence>
<feature type="domain" description="DHHA1" evidence="7">
    <location>
        <begin position="368"/>
        <end position="461"/>
    </location>
</feature>
<sequence>MKPTATWQLAPEVHLPDWFEAEIARFLPELCRGDRLGQILWQRGIQDRETLARFLSAGQYPPTSPFAFGAEMQSAIARLEQARKEREKVTIWGDFDADGVTSTAVLWDGLGQFFLASDLDYYIPNRLTESHGLNAAGIERLAEQGTQLIVTCDTGSTNLTEVEFAQTLGIDIIITDHHTLPDRRPPVVAIINPRYLAEDHPLFHLSGVAVAYKLVEALYQAFPEIPQAPLDELLDLVAIGLIADLVQLKGDCRYLAQRGIQCLQQDYQRPPEARRRPGIGRLLDLCRKTGDRPTDISFGIGPRINAVSRIYGDASFCVQLLTNQDLKTCHSLAESAELANTRRKEIQQSVVQDAIFEVSQLDLSTTQAIVLHKPEWPVGVLGLVASQIAQEYHKPTILLSSELGSKFAQGSARSVANIDLYQLVNSQSHLLHRFGGHPFAAGLSLPLENLSLFTEGINQELYRTLATANRAPLLDIDLQLTVADLGKDLFQELKYLEPCGMGNPVPRILIKNCWFTHKFNKNIQDAQGKKVKYIKTHFTLMDSSSDRGIPGLWWGHYQEDIPPGQCHAVVELDVNKEQKYHVRIIDLVAAEKQDLATSKTENIPILDWRTEKLEDLAKLSESDPWIITKNPVSWQELEQALWQATQQHKPVAIAYESFTPIPPIEIWKKLVGIAKYLSRKQQFITLDCLQNQLQVTETTLQLGLAALSQIGFSLKEEENGWKIIYHPVQKPSEVNPIYTFLAAVQEEQFRRQYFAQISLETLERSRS</sequence>
<evidence type="ECO:0000259" key="7">
    <source>
        <dbReference type="Pfam" id="PF02272"/>
    </source>
</evidence>
<keyword evidence="3" id="KW-0540">Nuclease</keyword>
<dbReference type="InterPro" id="IPR051673">
    <property type="entry name" value="SSDNA_exonuclease_RecJ"/>
</dbReference>
<dbReference type="InterPro" id="IPR003156">
    <property type="entry name" value="DHHA1_dom"/>
</dbReference>
<dbReference type="InterPro" id="IPR041122">
    <property type="entry name" value="RecJ_OB"/>
</dbReference>
<keyword evidence="10" id="KW-1185">Reference proteome</keyword>
<dbReference type="SUPFAM" id="SSF64182">
    <property type="entry name" value="DHH phosphoesterases"/>
    <property type="match status" value="1"/>
</dbReference>
<keyword evidence="4" id="KW-0378">Hydrolase</keyword>
<dbReference type="GO" id="GO:0004527">
    <property type="term" value="F:exonuclease activity"/>
    <property type="evidence" value="ECO:0007669"/>
    <property type="project" value="UniProtKB-KW"/>
</dbReference>
<dbReference type="Pfam" id="PF17768">
    <property type="entry name" value="RecJ_OB"/>
    <property type="match status" value="1"/>
</dbReference>
<dbReference type="InterPro" id="IPR001667">
    <property type="entry name" value="DDH_dom"/>
</dbReference>
<protein>
    <recommendedName>
        <fullName evidence="2">Single-stranded-DNA-specific exonuclease RecJ</fullName>
    </recommendedName>
</protein>
<evidence type="ECO:0000259" key="8">
    <source>
        <dbReference type="Pfam" id="PF17768"/>
    </source>
</evidence>
<dbReference type="PANTHER" id="PTHR30255:SF2">
    <property type="entry name" value="SINGLE-STRANDED-DNA-SPECIFIC EXONUCLEASE RECJ"/>
    <property type="match status" value="1"/>
</dbReference>
<dbReference type="NCBIfam" id="TIGR00644">
    <property type="entry name" value="recJ"/>
    <property type="match status" value="1"/>
</dbReference>
<reference evidence="9 10" key="1">
    <citation type="submission" date="2023-01" db="EMBL/GenBank/DDBJ databases">
        <title>Novel diversity within Roseofilum (Cyanobacteria; Desertifilaceae) from marine benthic mats with descriptions of four novel species.</title>
        <authorList>
            <person name="Wang Y."/>
            <person name="Berthold D.E."/>
            <person name="Hu J."/>
            <person name="Lefler F.W."/>
            <person name="Laughinghouse H.D. IV."/>
        </authorList>
    </citation>
    <scope>NUCLEOTIDE SEQUENCE [LARGE SCALE GENOMIC DNA]</scope>
    <source>
        <strain evidence="9 10">BLCC-M154</strain>
    </source>
</reference>
<organism evidence="9 10">
    <name type="scientific">Roseofilum acuticapitatum BLCC-M154</name>
    <dbReference type="NCBI Taxonomy" id="3022444"/>
    <lineage>
        <taxon>Bacteria</taxon>
        <taxon>Bacillati</taxon>
        <taxon>Cyanobacteriota</taxon>
        <taxon>Cyanophyceae</taxon>
        <taxon>Desertifilales</taxon>
        <taxon>Desertifilaceae</taxon>
        <taxon>Roseofilum</taxon>
        <taxon>Roseofilum acuticapitatum</taxon>
    </lineage>
</organism>
<evidence type="ECO:0000256" key="3">
    <source>
        <dbReference type="ARBA" id="ARBA00022722"/>
    </source>
</evidence>
<gene>
    <name evidence="9" type="primary">recJ</name>
    <name evidence="9" type="ORF">PMG71_03335</name>
</gene>
<evidence type="ECO:0000313" key="10">
    <source>
        <dbReference type="Proteomes" id="UP001235303"/>
    </source>
</evidence>
<comment type="similarity">
    <text evidence="1">Belongs to the RecJ family.</text>
</comment>
<evidence type="ECO:0000259" key="6">
    <source>
        <dbReference type="Pfam" id="PF01368"/>
    </source>
</evidence>
<dbReference type="Proteomes" id="UP001235303">
    <property type="component" value="Unassembled WGS sequence"/>
</dbReference>
<dbReference type="InterPro" id="IPR038763">
    <property type="entry name" value="DHH_sf"/>
</dbReference>
<dbReference type="Pfam" id="PF01368">
    <property type="entry name" value="DHH"/>
    <property type="match status" value="1"/>
</dbReference>
<dbReference type="EMBL" id="JAQOSP010000021">
    <property type="protein sequence ID" value="MDJ1168456.1"/>
    <property type="molecule type" value="Genomic_DNA"/>
</dbReference>
<dbReference type="Gene3D" id="3.10.310.30">
    <property type="match status" value="1"/>
</dbReference>
<dbReference type="InterPro" id="IPR004610">
    <property type="entry name" value="RecJ"/>
</dbReference>
<accession>A0ABT7AQ75</accession>
<feature type="domain" description="DDH" evidence="6">
    <location>
        <begin position="88"/>
        <end position="240"/>
    </location>
</feature>
<dbReference type="PANTHER" id="PTHR30255">
    <property type="entry name" value="SINGLE-STRANDED-DNA-SPECIFIC EXONUCLEASE RECJ"/>
    <property type="match status" value="1"/>
</dbReference>
<evidence type="ECO:0000256" key="4">
    <source>
        <dbReference type="ARBA" id="ARBA00022801"/>
    </source>
</evidence>
<evidence type="ECO:0000256" key="2">
    <source>
        <dbReference type="ARBA" id="ARBA00019841"/>
    </source>
</evidence>
<keyword evidence="5 9" id="KW-0269">Exonuclease</keyword>
<dbReference type="RefSeq" id="WP_283752219.1">
    <property type="nucleotide sequence ID" value="NZ_JAQOSP010000021.1"/>
</dbReference>
<comment type="caution">
    <text evidence="9">The sequence shown here is derived from an EMBL/GenBank/DDBJ whole genome shotgun (WGS) entry which is preliminary data.</text>
</comment>
<proteinExistence type="inferred from homology"/>
<evidence type="ECO:0000256" key="5">
    <source>
        <dbReference type="ARBA" id="ARBA00022839"/>
    </source>
</evidence>
<dbReference type="Pfam" id="PF02272">
    <property type="entry name" value="DHHA1"/>
    <property type="match status" value="1"/>
</dbReference>
<feature type="domain" description="RecJ OB" evidence="8">
    <location>
        <begin position="476"/>
        <end position="576"/>
    </location>
</feature>
<dbReference type="Gene3D" id="3.90.1640.30">
    <property type="match status" value="1"/>
</dbReference>
<name>A0ABT7AQ75_9CYAN</name>
<evidence type="ECO:0000256" key="1">
    <source>
        <dbReference type="ARBA" id="ARBA00005915"/>
    </source>
</evidence>